<sequence length="420" mass="45432">PHPPPPHAPPLPQPHLPGALRHHAGRRRGGRGPRRGARGQAHRRHLREPGPHGDRADHLPHDRARHREHAGHQAGGEGGRQGVPLLRGRHHLRARHRAGGGERHAARRGVRRVGARRRRRVALHGGRARAPLRRLRDARGAVERGGGVRRGGRAAGGVLRPALRRRAHRPRRADAAPRRRVRAARAGVLPHHRHRDAGGADRRVRGDGVHHRQLRAAVAAAARAADARRLRHDVPVRVRRAQRHRAARRVLALALPQVHPRGDPHRARHLELGGRAAAHARQAGALRVRAVGGGARGAGRLLVQPRRHLDLPVDGHAVHRAGVRHRPLAGPAALGAGGAHAHLQGGGGRHRLGVHRAREHALGDARGARGGGGARPRRRPLHERGAGDREPDRQRRGHGGDRQERGGVRRGDAAGGRGAV</sequence>
<feature type="compositionally biased region" description="Pro residues" evidence="1">
    <location>
        <begin position="1"/>
        <end position="15"/>
    </location>
</feature>
<feature type="non-terminal residue" evidence="2">
    <location>
        <position position="1"/>
    </location>
</feature>
<feature type="compositionally biased region" description="Basic residues" evidence="1">
    <location>
        <begin position="105"/>
        <end position="125"/>
    </location>
</feature>
<evidence type="ECO:0000313" key="2">
    <source>
        <dbReference type="EMBL" id="CAA9349759.1"/>
    </source>
</evidence>
<feature type="compositionally biased region" description="Basic residues" evidence="1">
    <location>
        <begin position="87"/>
        <end position="98"/>
    </location>
</feature>
<reference evidence="2" key="1">
    <citation type="submission" date="2020-02" db="EMBL/GenBank/DDBJ databases">
        <authorList>
            <person name="Meier V. D."/>
        </authorList>
    </citation>
    <scope>NUCLEOTIDE SEQUENCE</scope>
    <source>
        <strain evidence="2">AVDCRST_MAG40</strain>
    </source>
</reference>
<feature type="non-terminal residue" evidence="2">
    <location>
        <position position="420"/>
    </location>
</feature>
<accession>A0A6J4M4A8</accession>
<feature type="region of interest" description="Disordered" evidence="1">
    <location>
        <begin position="1"/>
        <end position="125"/>
    </location>
</feature>
<protein>
    <submittedName>
        <fullName evidence="2">Na+/H+-dicarboxylate symporter</fullName>
    </submittedName>
</protein>
<gene>
    <name evidence="2" type="ORF">AVDCRST_MAG40-2836</name>
</gene>
<organism evidence="2">
    <name type="scientific">uncultured Gemmatimonadaceae bacterium</name>
    <dbReference type="NCBI Taxonomy" id="246130"/>
    <lineage>
        <taxon>Bacteria</taxon>
        <taxon>Pseudomonadati</taxon>
        <taxon>Gemmatimonadota</taxon>
        <taxon>Gemmatimonadia</taxon>
        <taxon>Gemmatimonadales</taxon>
        <taxon>Gemmatimonadaceae</taxon>
        <taxon>environmental samples</taxon>
    </lineage>
</organism>
<feature type="compositionally biased region" description="Basic and acidic residues" evidence="1">
    <location>
        <begin position="47"/>
        <end position="62"/>
    </location>
</feature>
<feature type="region of interest" description="Disordered" evidence="1">
    <location>
        <begin position="360"/>
        <end position="420"/>
    </location>
</feature>
<feature type="compositionally biased region" description="Basic residues" evidence="1">
    <location>
        <begin position="20"/>
        <end position="46"/>
    </location>
</feature>
<feature type="compositionally biased region" description="Basic and acidic residues" evidence="1">
    <location>
        <begin position="382"/>
        <end position="412"/>
    </location>
</feature>
<name>A0A6J4M4A8_9BACT</name>
<evidence type="ECO:0000256" key="1">
    <source>
        <dbReference type="SAM" id="MobiDB-lite"/>
    </source>
</evidence>
<proteinExistence type="predicted"/>
<dbReference type="EMBL" id="CADCTX010000785">
    <property type="protein sequence ID" value="CAA9349759.1"/>
    <property type="molecule type" value="Genomic_DNA"/>
</dbReference>
<dbReference type="AlphaFoldDB" id="A0A6J4M4A8"/>